<dbReference type="AlphaFoldDB" id="A0A1S8S1L7"/>
<dbReference type="RefSeq" id="WP_077839961.1">
    <property type="nucleotide sequence ID" value="NZ_JABTAE010000001.1"/>
</dbReference>
<proteinExistence type="predicted"/>
<accession>A0A1S8S1L7</accession>
<evidence type="ECO:0000313" key="2">
    <source>
        <dbReference type="EMBL" id="OOM59289.1"/>
    </source>
</evidence>
<gene>
    <name evidence="2" type="ORF">CLBCK_35880</name>
</gene>
<reference evidence="2 3" key="1">
    <citation type="submission" date="2016-05" db="EMBL/GenBank/DDBJ databases">
        <title>Microbial solvent formation.</title>
        <authorList>
            <person name="Poehlein A."/>
            <person name="Montoya Solano J.D."/>
            <person name="Flitsch S."/>
            <person name="Krabben P."/>
            <person name="Duerre P."/>
            <person name="Daniel R."/>
        </authorList>
    </citation>
    <scope>NUCLEOTIDE SEQUENCE [LARGE SCALE GENOMIC DNA]</scope>
    <source>
        <strain evidence="2 3">DSM 53</strain>
    </source>
</reference>
<dbReference type="Proteomes" id="UP000190973">
    <property type="component" value="Unassembled WGS sequence"/>
</dbReference>
<sequence>MNFSKKKMMIGATTFFLVTAVGIGVVQPQATAYADSQLSSDINFIKSLSTRYSTVNSKKSIEEGWVAPTLKSTSVDDMQKDAQTLIKELEFIPNGTNSDGSTTSAKFDVMGSDGIMYNAIATSVGPIATGPDASHFNCIIFDLYNTTPEEYSKISPKRADYSGYYGKTSKIDTQVLKFYYPNSWEWLNTRLLYLRDNASSSNIITERYTIDGRDTVINGNGQITVYMSKVGGSLKGQMLTAPYKGTIGKPY</sequence>
<evidence type="ECO:0000256" key="1">
    <source>
        <dbReference type="SAM" id="SignalP"/>
    </source>
</evidence>
<name>A0A1S8S1L7_CLOBE</name>
<protein>
    <submittedName>
        <fullName evidence="2">Uncharacterized protein</fullName>
    </submittedName>
</protein>
<feature type="signal peptide" evidence="1">
    <location>
        <begin position="1"/>
        <end position="20"/>
    </location>
</feature>
<dbReference type="EMBL" id="LZZI01000079">
    <property type="protein sequence ID" value="OOM59289.1"/>
    <property type="molecule type" value="Genomic_DNA"/>
</dbReference>
<organism evidence="2 3">
    <name type="scientific">Clostridium beijerinckii</name>
    <name type="common">Clostridium MP</name>
    <dbReference type="NCBI Taxonomy" id="1520"/>
    <lineage>
        <taxon>Bacteria</taxon>
        <taxon>Bacillati</taxon>
        <taxon>Bacillota</taxon>
        <taxon>Clostridia</taxon>
        <taxon>Eubacteriales</taxon>
        <taxon>Clostridiaceae</taxon>
        <taxon>Clostridium</taxon>
    </lineage>
</organism>
<evidence type="ECO:0000313" key="3">
    <source>
        <dbReference type="Proteomes" id="UP000190973"/>
    </source>
</evidence>
<keyword evidence="1" id="KW-0732">Signal</keyword>
<comment type="caution">
    <text evidence="2">The sequence shown here is derived from an EMBL/GenBank/DDBJ whole genome shotgun (WGS) entry which is preliminary data.</text>
</comment>
<feature type="chain" id="PRO_5039059855" evidence="1">
    <location>
        <begin position="21"/>
        <end position="251"/>
    </location>
</feature>